<accession>A0A0V8QB02</accession>
<dbReference type="Gene3D" id="1.10.357.10">
    <property type="entry name" value="Tetracycline Repressor, domain 2"/>
    <property type="match status" value="1"/>
</dbReference>
<dbReference type="AlphaFoldDB" id="A0A0V8QB02"/>
<dbReference type="PANTHER" id="PTHR43479:SF11">
    <property type="entry name" value="ACREF_ENVCD OPERON REPRESSOR-RELATED"/>
    <property type="match status" value="1"/>
</dbReference>
<dbReference type="RefSeq" id="WP_058354013.1">
    <property type="nucleotide sequence ID" value="NZ_CABMMD010000202.1"/>
</dbReference>
<dbReference type="SUPFAM" id="SSF46689">
    <property type="entry name" value="Homeodomain-like"/>
    <property type="match status" value="1"/>
</dbReference>
<comment type="caution">
    <text evidence="4">The sequence shown here is derived from an EMBL/GenBank/DDBJ whole genome shotgun (WGS) entry which is preliminary data.</text>
</comment>
<dbReference type="InterPro" id="IPR036271">
    <property type="entry name" value="Tet_transcr_reg_TetR-rel_C_sf"/>
</dbReference>
<sequence>MAAPRKDNVIKLILNATEKLLKTKLLSDISLAEIANHAGIAKGTLYYHYKNKEEILFALMDQYLEEQWNNLLAWTSDESKDTSLPRLLKYILERDTSTADMRFHFFYEAISGNEVIRTRLLERYHNFAGLIAEKIRERTDSIDADYLAWITLVLSDGLLMHKMLRNPEINTTDTIKETEKYLRKIF</sequence>
<dbReference type="Gene3D" id="1.10.10.60">
    <property type="entry name" value="Homeodomain-like"/>
    <property type="match status" value="1"/>
</dbReference>
<dbReference type="STRING" id="290052.ASU35_15290"/>
<gene>
    <name evidence="4" type="ORF">ASU35_15290</name>
</gene>
<keyword evidence="1 2" id="KW-0238">DNA-binding</keyword>
<dbReference type="PRINTS" id="PR00455">
    <property type="entry name" value="HTHTETR"/>
</dbReference>
<feature type="domain" description="HTH tetR-type" evidence="3">
    <location>
        <begin position="7"/>
        <end position="67"/>
    </location>
</feature>
<dbReference type="Proteomes" id="UP000054874">
    <property type="component" value="Unassembled WGS sequence"/>
</dbReference>
<dbReference type="PANTHER" id="PTHR43479">
    <property type="entry name" value="ACREF/ENVCD OPERON REPRESSOR-RELATED"/>
    <property type="match status" value="1"/>
</dbReference>
<dbReference type="OrthoDB" id="6430772at2"/>
<evidence type="ECO:0000313" key="5">
    <source>
        <dbReference type="Proteomes" id="UP000054874"/>
    </source>
</evidence>
<dbReference type="InterPro" id="IPR009057">
    <property type="entry name" value="Homeodomain-like_sf"/>
</dbReference>
<dbReference type="GO" id="GO:0003677">
    <property type="term" value="F:DNA binding"/>
    <property type="evidence" value="ECO:0007669"/>
    <property type="project" value="UniProtKB-UniRule"/>
</dbReference>
<reference evidence="4 5" key="1">
    <citation type="submission" date="2015-11" db="EMBL/GenBank/DDBJ databases">
        <title>Butyribacter intestini gen. nov., sp. nov., a butyric acid-producing bacterium of the family Lachnospiraceae isolated from the human faeces.</title>
        <authorList>
            <person name="Zou Y."/>
            <person name="Xue W."/>
            <person name="Luo G."/>
            <person name="Lv M."/>
        </authorList>
    </citation>
    <scope>NUCLEOTIDE SEQUENCE [LARGE SCALE GENOMIC DNA]</scope>
    <source>
        <strain evidence="4 5">ACET-33324</strain>
    </source>
</reference>
<protein>
    <submittedName>
        <fullName evidence="4">TetR family transcriptional regulator</fullName>
    </submittedName>
</protein>
<dbReference type="SUPFAM" id="SSF48498">
    <property type="entry name" value="Tetracyclin repressor-like, C-terminal domain"/>
    <property type="match status" value="1"/>
</dbReference>
<evidence type="ECO:0000259" key="3">
    <source>
        <dbReference type="PROSITE" id="PS50977"/>
    </source>
</evidence>
<evidence type="ECO:0000313" key="4">
    <source>
        <dbReference type="EMBL" id="KSV57743.1"/>
    </source>
</evidence>
<dbReference type="InterPro" id="IPR001647">
    <property type="entry name" value="HTH_TetR"/>
</dbReference>
<proteinExistence type="predicted"/>
<name>A0A0V8QB02_9FIRM</name>
<keyword evidence="5" id="KW-1185">Reference proteome</keyword>
<organism evidence="4 5">
    <name type="scientific">Acetivibrio ethanolgignens</name>
    <dbReference type="NCBI Taxonomy" id="290052"/>
    <lineage>
        <taxon>Bacteria</taxon>
        <taxon>Bacillati</taxon>
        <taxon>Bacillota</taxon>
        <taxon>Clostridia</taxon>
        <taxon>Eubacteriales</taxon>
        <taxon>Oscillospiraceae</taxon>
        <taxon>Acetivibrio</taxon>
    </lineage>
</organism>
<evidence type="ECO:0000256" key="2">
    <source>
        <dbReference type="PROSITE-ProRule" id="PRU00335"/>
    </source>
</evidence>
<dbReference type="EMBL" id="LNAM01000202">
    <property type="protein sequence ID" value="KSV57743.1"/>
    <property type="molecule type" value="Genomic_DNA"/>
</dbReference>
<feature type="DNA-binding region" description="H-T-H motif" evidence="2">
    <location>
        <begin position="30"/>
        <end position="49"/>
    </location>
</feature>
<dbReference type="InterPro" id="IPR050624">
    <property type="entry name" value="HTH-type_Tx_Regulator"/>
</dbReference>
<evidence type="ECO:0000256" key="1">
    <source>
        <dbReference type="ARBA" id="ARBA00023125"/>
    </source>
</evidence>
<dbReference type="Pfam" id="PF00440">
    <property type="entry name" value="TetR_N"/>
    <property type="match status" value="1"/>
</dbReference>
<dbReference type="PROSITE" id="PS50977">
    <property type="entry name" value="HTH_TETR_2"/>
    <property type="match status" value="1"/>
</dbReference>